<dbReference type="GO" id="GO:0005886">
    <property type="term" value="C:plasma membrane"/>
    <property type="evidence" value="ECO:0007669"/>
    <property type="project" value="UniProtKB-SubCell"/>
</dbReference>
<evidence type="ECO:0000256" key="3">
    <source>
        <dbReference type="ARBA" id="ARBA00022475"/>
    </source>
</evidence>
<comment type="similarity">
    <text evidence="2">Belongs to the resistance-nodulation-cell division (RND) (TC 2.A.6) family. MmpL subfamily.</text>
</comment>
<evidence type="ECO:0000256" key="5">
    <source>
        <dbReference type="ARBA" id="ARBA00022989"/>
    </source>
</evidence>
<dbReference type="InterPro" id="IPR050545">
    <property type="entry name" value="Mycobact_MmpL"/>
</dbReference>
<evidence type="ECO:0000313" key="10">
    <source>
        <dbReference type="EMBL" id="SFX79509.1"/>
    </source>
</evidence>
<dbReference type="PANTHER" id="PTHR33406">
    <property type="entry name" value="MEMBRANE PROTEIN MJ1562-RELATED"/>
    <property type="match status" value="1"/>
</dbReference>
<keyword evidence="5 8" id="KW-1133">Transmembrane helix</keyword>
<proteinExistence type="inferred from homology"/>
<keyword evidence="3" id="KW-1003">Cell membrane</keyword>
<keyword evidence="4 8" id="KW-0812">Transmembrane</keyword>
<organism evidence="10 11">
    <name type="scientific">Streptomyces atratus</name>
    <dbReference type="NCBI Taxonomy" id="1893"/>
    <lineage>
        <taxon>Bacteria</taxon>
        <taxon>Bacillati</taxon>
        <taxon>Actinomycetota</taxon>
        <taxon>Actinomycetes</taxon>
        <taxon>Kitasatosporales</taxon>
        <taxon>Streptomycetaceae</taxon>
        <taxon>Streptomyces</taxon>
    </lineage>
</organism>
<evidence type="ECO:0000256" key="6">
    <source>
        <dbReference type="ARBA" id="ARBA00023136"/>
    </source>
</evidence>
<name>A0A1K2A1B6_STRAR</name>
<dbReference type="Pfam" id="PF03176">
    <property type="entry name" value="MMPL"/>
    <property type="match status" value="1"/>
</dbReference>
<dbReference type="EMBL" id="FPJO01000006">
    <property type="protein sequence ID" value="SFX79509.1"/>
    <property type="molecule type" value="Genomic_DNA"/>
</dbReference>
<evidence type="ECO:0000256" key="8">
    <source>
        <dbReference type="SAM" id="Phobius"/>
    </source>
</evidence>
<dbReference type="Proteomes" id="UP000181909">
    <property type="component" value="Unassembled WGS sequence"/>
</dbReference>
<dbReference type="AlphaFoldDB" id="A0A1K2A1B6"/>
<dbReference type="STRING" id="1893.SAMN02787144_1006188"/>
<comment type="subcellular location">
    <subcellularLocation>
        <location evidence="1">Cell membrane</location>
        <topology evidence="1">Multi-pass membrane protein</topology>
    </subcellularLocation>
</comment>
<feature type="compositionally biased region" description="Low complexity" evidence="7">
    <location>
        <begin position="72"/>
        <end position="90"/>
    </location>
</feature>
<evidence type="ECO:0000259" key="9">
    <source>
        <dbReference type="Pfam" id="PF03176"/>
    </source>
</evidence>
<evidence type="ECO:0000256" key="7">
    <source>
        <dbReference type="SAM" id="MobiDB-lite"/>
    </source>
</evidence>
<dbReference type="PANTHER" id="PTHR33406:SF11">
    <property type="entry name" value="MEMBRANE PROTEIN SCO6666-RELATED"/>
    <property type="match status" value="1"/>
</dbReference>
<evidence type="ECO:0000313" key="11">
    <source>
        <dbReference type="Proteomes" id="UP000181909"/>
    </source>
</evidence>
<feature type="region of interest" description="Disordered" evidence="7">
    <location>
        <begin position="72"/>
        <end position="98"/>
    </location>
</feature>
<accession>A0A1K2A1B6</accession>
<feature type="domain" description="Membrane transport protein MMPL" evidence="9">
    <location>
        <begin position="5"/>
        <end position="53"/>
    </location>
</feature>
<gene>
    <name evidence="10" type="ORF">SAMN02787144_1006188</name>
</gene>
<sequence length="98" mass="10475">MISVFAGFVGSHDAMIKALGFGLAIAVLFDAFVVRMTIVPATLALVGKRAWSLPAWIDRILPDVDIEGENLARQAAPPLPAQEQPEPVAPAHDHSGHR</sequence>
<keyword evidence="6 8" id="KW-0472">Membrane</keyword>
<evidence type="ECO:0000256" key="1">
    <source>
        <dbReference type="ARBA" id="ARBA00004651"/>
    </source>
</evidence>
<protein>
    <submittedName>
        <fullName evidence="10">MMPL family protein</fullName>
    </submittedName>
</protein>
<feature type="transmembrane region" description="Helical" evidence="8">
    <location>
        <begin position="20"/>
        <end position="46"/>
    </location>
</feature>
<evidence type="ECO:0000256" key="2">
    <source>
        <dbReference type="ARBA" id="ARBA00010157"/>
    </source>
</evidence>
<dbReference type="InterPro" id="IPR004869">
    <property type="entry name" value="MMPL_dom"/>
</dbReference>
<evidence type="ECO:0000256" key="4">
    <source>
        <dbReference type="ARBA" id="ARBA00022692"/>
    </source>
</evidence>
<reference evidence="10 11" key="1">
    <citation type="submission" date="2016-11" db="EMBL/GenBank/DDBJ databases">
        <authorList>
            <person name="Jaros S."/>
            <person name="Januszkiewicz K."/>
            <person name="Wedrychowicz H."/>
        </authorList>
    </citation>
    <scope>NUCLEOTIDE SEQUENCE [LARGE SCALE GENOMIC DNA]</scope>
    <source>
        <strain evidence="10 11">OK807</strain>
    </source>
</reference>